<comment type="caution">
    <text evidence="1">The sequence shown here is derived from an EMBL/GenBank/DDBJ whole genome shotgun (WGS) entry which is preliminary data.</text>
</comment>
<keyword evidence="2" id="KW-1185">Reference proteome</keyword>
<evidence type="ECO:0000313" key="2">
    <source>
        <dbReference type="Proteomes" id="UP000218231"/>
    </source>
</evidence>
<organism evidence="1 2">
    <name type="scientific">Diploscapter pachys</name>
    <dbReference type="NCBI Taxonomy" id="2018661"/>
    <lineage>
        <taxon>Eukaryota</taxon>
        <taxon>Metazoa</taxon>
        <taxon>Ecdysozoa</taxon>
        <taxon>Nematoda</taxon>
        <taxon>Chromadorea</taxon>
        <taxon>Rhabditida</taxon>
        <taxon>Rhabditina</taxon>
        <taxon>Rhabditomorpha</taxon>
        <taxon>Rhabditoidea</taxon>
        <taxon>Rhabditidae</taxon>
        <taxon>Diploscapter</taxon>
    </lineage>
</organism>
<gene>
    <name evidence="1" type="ORF">WR25_26939</name>
</gene>
<protein>
    <submittedName>
        <fullName evidence="1">Uncharacterized protein</fullName>
    </submittedName>
</protein>
<reference evidence="1 2" key="1">
    <citation type="journal article" date="2017" name="Curr. Biol.">
        <title>Genome architecture and evolution of a unichromosomal asexual nematode.</title>
        <authorList>
            <person name="Fradin H."/>
            <person name="Zegar C."/>
            <person name="Gutwein M."/>
            <person name="Lucas J."/>
            <person name="Kovtun M."/>
            <person name="Corcoran D."/>
            <person name="Baugh L.R."/>
            <person name="Kiontke K."/>
            <person name="Gunsalus K."/>
            <person name="Fitch D.H."/>
            <person name="Piano F."/>
        </authorList>
    </citation>
    <scope>NUCLEOTIDE SEQUENCE [LARGE SCALE GENOMIC DNA]</scope>
    <source>
        <strain evidence="1">PF1309</strain>
    </source>
</reference>
<dbReference type="AlphaFoldDB" id="A0A2A2JY72"/>
<dbReference type="Proteomes" id="UP000218231">
    <property type="component" value="Unassembled WGS sequence"/>
</dbReference>
<proteinExistence type="predicted"/>
<evidence type="ECO:0000313" key="1">
    <source>
        <dbReference type="EMBL" id="PAV66645.1"/>
    </source>
</evidence>
<dbReference type="EMBL" id="LIAE01010062">
    <property type="protein sequence ID" value="PAV66645.1"/>
    <property type="molecule type" value="Genomic_DNA"/>
</dbReference>
<accession>A0A2A2JY72</accession>
<sequence>MFARRRGGRRERACAAASFACLAVRGGRERPADATPLRPTARKVEPPKRLVLLFGQQIRYNRNPRRSILVPEEHCEPERDRSCRRRRTHTARMTLEDLGHALLKHDLGTNCSLQCFDASEATVVIGLRAKQSKALQRPAYIVSNRDNVFVYS</sequence>
<name>A0A2A2JY72_9BILA</name>